<dbReference type="PANTHER" id="PTHR10039:SF15">
    <property type="entry name" value="NACHT DOMAIN-CONTAINING PROTEIN"/>
    <property type="match status" value="1"/>
</dbReference>
<dbReference type="AlphaFoldDB" id="A0A3N4JD17"/>
<organism evidence="2 3">
    <name type="scientific">Choiromyces venosus 120613-1</name>
    <dbReference type="NCBI Taxonomy" id="1336337"/>
    <lineage>
        <taxon>Eukaryota</taxon>
        <taxon>Fungi</taxon>
        <taxon>Dikarya</taxon>
        <taxon>Ascomycota</taxon>
        <taxon>Pezizomycotina</taxon>
        <taxon>Pezizomycetes</taxon>
        <taxon>Pezizales</taxon>
        <taxon>Tuberaceae</taxon>
        <taxon>Choiromyces</taxon>
    </lineage>
</organism>
<dbReference type="OrthoDB" id="1577640at2759"/>
<dbReference type="Gene3D" id="1.25.40.20">
    <property type="entry name" value="Ankyrin repeat-containing domain"/>
    <property type="match status" value="1"/>
</dbReference>
<reference evidence="2 3" key="1">
    <citation type="journal article" date="2018" name="Nat. Ecol. Evol.">
        <title>Pezizomycetes genomes reveal the molecular basis of ectomycorrhizal truffle lifestyle.</title>
        <authorList>
            <person name="Murat C."/>
            <person name="Payen T."/>
            <person name="Noel B."/>
            <person name="Kuo A."/>
            <person name="Morin E."/>
            <person name="Chen J."/>
            <person name="Kohler A."/>
            <person name="Krizsan K."/>
            <person name="Balestrini R."/>
            <person name="Da Silva C."/>
            <person name="Montanini B."/>
            <person name="Hainaut M."/>
            <person name="Levati E."/>
            <person name="Barry K.W."/>
            <person name="Belfiori B."/>
            <person name="Cichocki N."/>
            <person name="Clum A."/>
            <person name="Dockter R.B."/>
            <person name="Fauchery L."/>
            <person name="Guy J."/>
            <person name="Iotti M."/>
            <person name="Le Tacon F."/>
            <person name="Lindquist E.A."/>
            <person name="Lipzen A."/>
            <person name="Malagnac F."/>
            <person name="Mello A."/>
            <person name="Molinier V."/>
            <person name="Miyauchi S."/>
            <person name="Poulain J."/>
            <person name="Riccioni C."/>
            <person name="Rubini A."/>
            <person name="Sitrit Y."/>
            <person name="Splivallo R."/>
            <person name="Traeger S."/>
            <person name="Wang M."/>
            <person name="Zifcakova L."/>
            <person name="Wipf D."/>
            <person name="Zambonelli A."/>
            <person name="Paolocci F."/>
            <person name="Nowrousian M."/>
            <person name="Ottonello S."/>
            <person name="Baldrian P."/>
            <person name="Spatafora J.W."/>
            <person name="Henrissat B."/>
            <person name="Nagy L.G."/>
            <person name="Aury J.M."/>
            <person name="Wincker P."/>
            <person name="Grigoriev I.V."/>
            <person name="Bonfante P."/>
            <person name="Martin F.M."/>
        </authorList>
    </citation>
    <scope>NUCLEOTIDE SEQUENCE [LARGE SCALE GENOMIC DNA]</scope>
    <source>
        <strain evidence="2 3">120613-1</strain>
    </source>
</reference>
<dbReference type="SUPFAM" id="SSF48403">
    <property type="entry name" value="Ankyrin repeat"/>
    <property type="match status" value="1"/>
</dbReference>
<dbReference type="PANTHER" id="PTHR10039">
    <property type="entry name" value="AMELOGENIN"/>
    <property type="match status" value="1"/>
</dbReference>
<evidence type="ECO:0000259" key="1">
    <source>
        <dbReference type="Pfam" id="PF22939"/>
    </source>
</evidence>
<protein>
    <recommendedName>
        <fullName evidence="1">GPI inositol-deacylase winged helix domain-containing protein</fullName>
    </recommendedName>
</protein>
<dbReference type="InterPro" id="IPR036770">
    <property type="entry name" value="Ankyrin_rpt-contain_sf"/>
</dbReference>
<gene>
    <name evidence="2" type="ORF">L873DRAFT_1813690</name>
</gene>
<dbReference type="Proteomes" id="UP000276215">
    <property type="component" value="Unassembled WGS sequence"/>
</dbReference>
<feature type="domain" description="GPI inositol-deacylase winged helix" evidence="1">
    <location>
        <begin position="94"/>
        <end position="178"/>
    </location>
</feature>
<accession>A0A3N4JD17</accession>
<evidence type="ECO:0000313" key="2">
    <source>
        <dbReference type="EMBL" id="RPA94878.1"/>
    </source>
</evidence>
<dbReference type="InterPro" id="IPR054471">
    <property type="entry name" value="GPIID_WHD"/>
</dbReference>
<dbReference type="EMBL" id="ML120432">
    <property type="protein sequence ID" value="RPA94878.1"/>
    <property type="molecule type" value="Genomic_DNA"/>
</dbReference>
<proteinExistence type="predicted"/>
<evidence type="ECO:0000313" key="3">
    <source>
        <dbReference type="Proteomes" id="UP000276215"/>
    </source>
</evidence>
<name>A0A3N4JD17_9PEZI</name>
<keyword evidence="3" id="KW-1185">Reference proteome</keyword>
<sequence length="335" mass="37604">MHTIPISPKKEGIQRYLSMKLDNDPEPGAMDDNLRKDILKMIPETISEIFLLVSLSIESVLEEVTIARRRKKLKEVTKGQGVDDLYTTTLERIRVQKGGKAKLGMEVLRWIYHSERPLRPEELCHVLAIDYGTSELDRDNIPSIRTLLSSSLGLATVDSSSSTVRLVHFTLQEYLLAHPLLFHSTHIMIAEVCLTYLNFQEVRNLSPTLESAPSSTPFLQYASCYWGAHARKETSERMILLATRLLADYDSHISSKLLLLNAKSSPRIPYDKKCSLTGFTGLHAAAFLGIDKIMVDLLSIREWDLNACDIEGDTALAWAAIIGSVPKRPVRPSFA</sequence>
<dbReference type="Pfam" id="PF22939">
    <property type="entry name" value="WHD_GPIID"/>
    <property type="match status" value="1"/>
</dbReference>